<dbReference type="EnsemblMetazoa" id="SMAR005778-RA">
    <property type="protein sequence ID" value="SMAR005778-PA"/>
    <property type="gene ID" value="SMAR005778"/>
</dbReference>
<dbReference type="CDD" id="cd07042">
    <property type="entry name" value="STAS_SulP_like_sulfate_transporter"/>
    <property type="match status" value="1"/>
</dbReference>
<reference evidence="9" key="1">
    <citation type="submission" date="2011-05" db="EMBL/GenBank/DDBJ databases">
        <authorList>
            <person name="Richards S.R."/>
            <person name="Qu J."/>
            <person name="Jiang H."/>
            <person name="Jhangiani S.N."/>
            <person name="Agravi P."/>
            <person name="Goodspeed R."/>
            <person name="Gross S."/>
            <person name="Mandapat C."/>
            <person name="Jackson L."/>
            <person name="Mathew T."/>
            <person name="Pu L."/>
            <person name="Thornton R."/>
            <person name="Saada N."/>
            <person name="Wilczek-Boney K.B."/>
            <person name="Lee S."/>
            <person name="Kovar C."/>
            <person name="Wu Y."/>
            <person name="Scherer S.E."/>
            <person name="Worley K.C."/>
            <person name="Muzny D.M."/>
            <person name="Gibbs R."/>
        </authorList>
    </citation>
    <scope>NUCLEOTIDE SEQUENCE</scope>
    <source>
        <strain evidence="9">Brora</strain>
    </source>
</reference>
<protein>
    <recommendedName>
        <fullName evidence="10">STAS domain-containing protein</fullName>
    </recommendedName>
</protein>
<feature type="transmembrane region" description="Helical" evidence="5">
    <location>
        <begin position="305"/>
        <end position="324"/>
    </location>
</feature>
<dbReference type="GO" id="GO:0016020">
    <property type="term" value="C:membrane"/>
    <property type="evidence" value="ECO:0007669"/>
    <property type="project" value="UniProtKB-SubCell"/>
</dbReference>
<dbReference type="SUPFAM" id="SSF52091">
    <property type="entry name" value="SpoIIaa-like"/>
    <property type="match status" value="1"/>
</dbReference>
<keyword evidence="9" id="KW-1185">Reference proteome</keyword>
<proteinExistence type="predicted"/>
<evidence type="ECO:0000256" key="3">
    <source>
        <dbReference type="ARBA" id="ARBA00022989"/>
    </source>
</evidence>
<keyword evidence="3 5" id="KW-1133">Transmembrane helix</keyword>
<feature type="domain" description="SLC26A/SulP transporter" evidence="6">
    <location>
        <begin position="67"/>
        <end position="193"/>
    </location>
</feature>
<dbReference type="Proteomes" id="UP000014500">
    <property type="component" value="Unassembled WGS sequence"/>
</dbReference>
<dbReference type="EMBL" id="JH431640">
    <property type="status" value="NOT_ANNOTATED_CDS"/>
    <property type="molecule type" value="Genomic_DNA"/>
</dbReference>
<dbReference type="InterPro" id="IPR001902">
    <property type="entry name" value="SLC26A/SulP_fam"/>
</dbReference>
<feature type="transmembrane region" description="Helical" evidence="5">
    <location>
        <begin position="168"/>
        <end position="187"/>
    </location>
</feature>
<feature type="transmembrane region" description="Helical" evidence="5">
    <location>
        <begin position="330"/>
        <end position="351"/>
    </location>
</feature>
<feature type="domain" description="STAS" evidence="7">
    <location>
        <begin position="406"/>
        <end position="502"/>
    </location>
</feature>
<evidence type="ECO:0000256" key="4">
    <source>
        <dbReference type="ARBA" id="ARBA00023136"/>
    </source>
</evidence>
<sequence>MTSSAVAMGSSIAGSLANMIGINTGSQTSWELREKSCFAHQMKSFSKFARRRLPITSWITRYKPVDLLKDSLAGLILGFTLIPQSIVFASVANVPLQYGLYSSIVGHFLYCLFGTVREMSIGPSAVMGLLISDYSFRGGAAYTVLLCFLSGCVELLFAVLNLGFLIDFISAPVNCGFSSAAAVMITAKQLRLLGHYSWSVLYCCITFAPGRNVIIVTVSAAIAYYLSVRDINVLTLTAGVDAGLPVFHLPPFSIVQNNVTHDFIDMCKDLGPGIFLVPVLSILQHLVVAKVFFRGKSVDDTQEILALGGIILLALQFLTPYFNYIPQSALASMVICAVIFMLNCNVIIQLWKASKMDSLTMLTTFLCCIVMGAEYGILVGIALSLAVLLYSSARPNILIKVSYEPPSIVVQPDRMLNFPAVEYVRYKVIKIADQRKKIPIIVDGSHLCGMDFTVAECVRELMEEFQNRKQLLVFTNLQKSVIRIIKGSLLPNFNYFPTVKDAENKLREGITKSAAVLSDSNENTTISSLIPFMPADHTHKTSKFELKNLGSDCSDPYEHTAWFNLIVSIPRLKVEDRRKSDISEHNTADVDGCDNCECAIIGLIYAVGDMIIETYYFHLGDYMFVYKHCNRVEKLEGVLQLEMQFRKFPNEKSGPVCFNWSAAGRN</sequence>
<accession>T1IX47</accession>
<keyword evidence="2 5" id="KW-0812">Transmembrane</keyword>
<feature type="transmembrane region" description="Helical" evidence="5">
    <location>
        <begin position="273"/>
        <end position="293"/>
    </location>
</feature>
<dbReference type="InterPro" id="IPR011547">
    <property type="entry name" value="SLC26A/SulP_dom"/>
</dbReference>
<keyword evidence="4 5" id="KW-0472">Membrane</keyword>
<dbReference type="Pfam" id="PF00916">
    <property type="entry name" value="Sulfate_transp"/>
    <property type="match status" value="2"/>
</dbReference>
<dbReference type="InterPro" id="IPR036513">
    <property type="entry name" value="STAS_dom_sf"/>
</dbReference>
<dbReference type="OMA" id="HRNCKIA"/>
<dbReference type="STRING" id="126957.T1IX47"/>
<comment type="subcellular location">
    <subcellularLocation>
        <location evidence="1">Membrane</location>
        <topology evidence="1">Multi-pass membrane protein</topology>
    </subcellularLocation>
</comment>
<evidence type="ECO:0000256" key="5">
    <source>
        <dbReference type="SAM" id="Phobius"/>
    </source>
</evidence>
<evidence type="ECO:0000256" key="2">
    <source>
        <dbReference type="ARBA" id="ARBA00022692"/>
    </source>
</evidence>
<feature type="transmembrane region" description="Helical" evidence="5">
    <location>
        <begin position="199"/>
        <end position="226"/>
    </location>
</feature>
<feature type="transmembrane region" description="Helical" evidence="5">
    <location>
        <begin position="363"/>
        <end position="390"/>
    </location>
</feature>
<dbReference type="PhylomeDB" id="T1IX47"/>
<feature type="transmembrane region" description="Helical" evidence="5">
    <location>
        <begin position="98"/>
        <end position="119"/>
    </location>
</feature>
<dbReference type="Pfam" id="PF01740">
    <property type="entry name" value="STAS"/>
    <property type="match status" value="1"/>
</dbReference>
<reference evidence="8" key="2">
    <citation type="submission" date="2015-02" db="UniProtKB">
        <authorList>
            <consortium name="EnsemblMetazoa"/>
        </authorList>
    </citation>
    <scope>IDENTIFICATION</scope>
</reference>
<dbReference type="AlphaFoldDB" id="T1IX47"/>
<dbReference type="GO" id="GO:0055085">
    <property type="term" value="P:transmembrane transport"/>
    <property type="evidence" value="ECO:0007669"/>
    <property type="project" value="InterPro"/>
</dbReference>
<feature type="transmembrane region" description="Helical" evidence="5">
    <location>
        <begin position="140"/>
        <end position="162"/>
    </location>
</feature>
<name>T1IX47_STRMM</name>
<dbReference type="InterPro" id="IPR002645">
    <property type="entry name" value="STAS_dom"/>
</dbReference>
<evidence type="ECO:0008006" key="10">
    <source>
        <dbReference type="Google" id="ProtNLM"/>
    </source>
</evidence>
<dbReference type="HOGENOM" id="CLU_412416_0_0_1"/>
<evidence type="ECO:0000313" key="9">
    <source>
        <dbReference type="Proteomes" id="UP000014500"/>
    </source>
</evidence>
<dbReference type="PANTHER" id="PTHR11814">
    <property type="entry name" value="SULFATE TRANSPORTER"/>
    <property type="match status" value="1"/>
</dbReference>
<evidence type="ECO:0000259" key="7">
    <source>
        <dbReference type="Pfam" id="PF01740"/>
    </source>
</evidence>
<evidence type="ECO:0000256" key="1">
    <source>
        <dbReference type="ARBA" id="ARBA00004141"/>
    </source>
</evidence>
<evidence type="ECO:0000259" key="6">
    <source>
        <dbReference type="Pfam" id="PF00916"/>
    </source>
</evidence>
<feature type="domain" description="SLC26A/SulP transporter" evidence="6">
    <location>
        <begin position="310"/>
        <end position="364"/>
    </location>
</feature>
<feature type="transmembrane region" description="Helical" evidence="5">
    <location>
        <begin position="71"/>
        <end position="92"/>
    </location>
</feature>
<dbReference type="eggNOG" id="KOG0236">
    <property type="taxonomic scope" value="Eukaryota"/>
</dbReference>
<evidence type="ECO:0000313" key="8">
    <source>
        <dbReference type="EnsemblMetazoa" id="SMAR005778-PA"/>
    </source>
</evidence>
<organism evidence="8 9">
    <name type="scientific">Strigamia maritima</name>
    <name type="common">European centipede</name>
    <name type="synonym">Geophilus maritimus</name>
    <dbReference type="NCBI Taxonomy" id="126957"/>
    <lineage>
        <taxon>Eukaryota</taxon>
        <taxon>Metazoa</taxon>
        <taxon>Ecdysozoa</taxon>
        <taxon>Arthropoda</taxon>
        <taxon>Myriapoda</taxon>
        <taxon>Chilopoda</taxon>
        <taxon>Pleurostigmophora</taxon>
        <taxon>Geophilomorpha</taxon>
        <taxon>Linotaeniidae</taxon>
        <taxon>Strigamia</taxon>
    </lineage>
</organism>
<dbReference type="Gene3D" id="3.30.750.24">
    <property type="entry name" value="STAS domain"/>
    <property type="match status" value="1"/>
</dbReference>